<feature type="transmembrane region" description="Helical" evidence="6">
    <location>
        <begin position="212"/>
        <end position="232"/>
    </location>
</feature>
<comment type="similarity">
    <text evidence="2">Belongs to the EamA transporter family.</text>
</comment>
<feature type="transmembrane region" description="Helical" evidence="6">
    <location>
        <begin position="244"/>
        <end position="261"/>
    </location>
</feature>
<protein>
    <submittedName>
        <fullName evidence="8">EamA family transporter</fullName>
    </submittedName>
</protein>
<evidence type="ECO:0000256" key="4">
    <source>
        <dbReference type="ARBA" id="ARBA00022989"/>
    </source>
</evidence>
<evidence type="ECO:0000313" key="9">
    <source>
        <dbReference type="EMBL" id="UYF72573.1"/>
    </source>
</evidence>
<evidence type="ECO:0000256" key="6">
    <source>
        <dbReference type="SAM" id="Phobius"/>
    </source>
</evidence>
<organism evidence="8 10">
    <name type="scientific">Acinetobacter ursingii</name>
    <dbReference type="NCBI Taxonomy" id="108980"/>
    <lineage>
        <taxon>Bacteria</taxon>
        <taxon>Pseudomonadati</taxon>
        <taxon>Pseudomonadota</taxon>
        <taxon>Gammaproteobacteria</taxon>
        <taxon>Moraxellales</taxon>
        <taxon>Moraxellaceae</taxon>
        <taxon>Acinetobacter</taxon>
    </lineage>
</organism>
<dbReference type="Gene3D" id="1.10.3730.20">
    <property type="match status" value="1"/>
</dbReference>
<reference evidence="9" key="2">
    <citation type="journal article" date="2022" name="J Glob Antimicrob Resist">
        <title>Comparative analysis of IMP-4- and OXA-58-containing plasmids of three carbapenemase-producing Acinetobacter ursingii strains in the Netherlands.</title>
        <authorList>
            <person name="Hendrickx A.P.A."/>
            <person name="Schade R.P."/>
            <person name="Landman F."/>
            <person name="Bosch T."/>
            <person name="Schouls L.M."/>
            <person name="van Dijk K."/>
        </authorList>
    </citation>
    <scope>NUCLEOTIDE SEQUENCE</scope>
    <source>
        <strain evidence="9">RIVM_C010559</strain>
    </source>
</reference>
<evidence type="ECO:0000313" key="8">
    <source>
        <dbReference type="EMBL" id="HCK29392.1"/>
    </source>
</evidence>
<feature type="transmembrane region" description="Helical" evidence="6">
    <location>
        <begin position="180"/>
        <end position="200"/>
    </location>
</feature>
<keyword evidence="5 6" id="KW-0472">Membrane</keyword>
<dbReference type="Pfam" id="PF00892">
    <property type="entry name" value="EamA"/>
    <property type="match status" value="2"/>
</dbReference>
<dbReference type="Proteomes" id="UP001164064">
    <property type="component" value="Chromosome"/>
</dbReference>
<dbReference type="SUPFAM" id="SSF103481">
    <property type="entry name" value="Multidrug resistance efflux transporter EmrE"/>
    <property type="match status" value="2"/>
</dbReference>
<evidence type="ECO:0000313" key="10">
    <source>
        <dbReference type="Proteomes" id="UP000263596"/>
    </source>
</evidence>
<feature type="transmembrane region" description="Helical" evidence="6">
    <location>
        <begin position="94"/>
        <end position="115"/>
    </location>
</feature>
<evidence type="ECO:0000256" key="5">
    <source>
        <dbReference type="ARBA" id="ARBA00023136"/>
    </source>
</evidence>
<name>A0A3D2SKS1_9GAMM</name>
<evidence type="ECO:0000259" key="7">
    <source>
        <dbReference type="Pfam" id="PF00892"/>
    </source>
</evidence>
<feature type="domain" description="EamA" evidence="7">
    <location>
        <begin position="149"/>
        <end position="285"/>
    </location>
</feature>
<accession>A0A3D2SKS1</accession>
<reference evidence="8 10" key="1">
    <citation type="journal article" date="2018" name="Nat. Biotechnol.">
        <title>A standardized bacterial taxonomy based on genome phylogeny substantially revises the tree of life.</title>
        <authorList>
            <person name="Parks D.H."/>
            <person name="Chuvochina M."/>
            <person name="Waite D.W."/>
            <person name="Rinke C."/>
            <person name="Skarshewski A."/>
            <person name="Chaumeil P.A."/>
            <person name="Hugenholtz P."/>
        </authorList>
    </citation>
    <scope>NUCLEOTIDE SEQUENCE [LARGE SCALE GENOMIC DNA]</scope>
    <source>
        <strain evidence="8">UBA9669</strain>
    </source>
</reference>
<dbReference type="InterPro" id="IPR037185">
    <property type="entry name" value="EmrE-like"/>
</dbReference>
<evidence type="ECO:0000256" key="3">
    <source>
        <dbReference type="ARBA" id="ARBA00022692"/>
    </source>
</evidence>
<feature type="transmembrane region" description="Helical" evidence="6">
    <location>
        <begin position="33"/>
        <end position="55"/>
    </location>
</feature>
<dbReference type="EMBL" id="CP089051">
    <property type="protein sequence ID" value="UYF72573.1"/>
    <property type="molecule type" value="Genomic_DNA"/>
</dbReference>
<proteinExistence type="inferred from homology"/>
<feature type="transmembrane region" description="Helical" evidence="6">
    <location>
        <begin position="67"/>
        <end position="88"/>
    </location>
</feature>
<comment type="subcellular location">
    <subcellularLocation>
        <location evidence="1">Membrane</location>
        <topology evidence="1">Multi-pass membrane protein</topology>
    </subcellularLocation>
</comment>
<evidence type="ECO:0000256" key="2">
    <source>
        <dbReference type="ARBA" id="ARBA00007362"/>
    </source>
</evidence>
<dbReference type="Proteomes" id="UP000263596">
    <property type="component" value="Unassembled WGS sequence"/>
</dbReference>
<feature type="domain" description="EamA" evidence="7">
    <location>
        <begin position="8"/>
        <end position="137"/>
    </location>
</feature>
<feature type="transmembrane region" description="Helical" evidence="6">
    <location>
        <begin position="148"/>
        <end position="168"/>
    </location>
</feature>
<keyword evidence="3 6" id="KW-0812">Transmembrane</keyword>
<feature type="transmembrane region" description="Helical" evidence="6">
    <location>
        <begin position="267"/>
        <end position="286"/>
    </location>
</feature>
<dbReference type="PANTHER" id="PTHR32322:SF2">
    <property type="entry name" value="EAMA DOMAIN-CONTAINING PROTEIN"/>
    <property type="match status" value="1"/>
</dbReference>
<dbReference type="GO" id="GO:0016020">
    <property type="term" value="C:membrane"/>
    <property type="evidence" value="ECO:0007669"/>
    <property type="project" value="UniProtKB-SubCell"/>
</dbReference>
<keyword evidence="4 6" id="KW-1133">Transmembrane helix</keyword>
<evidence type="ECO:0000256" key="1">
    <source>
        <dbReference type="ARBA" id="ARBA00004141"/>
    </source>
</evidence>
<feature type="transmembrane region" description="Helical" evidence="6">
    <location>
        <begin position="7"/>
        <end position="27"/>
    </location>
</feature>
<dbReference type="PANTHER" id="PTHR32322">
    <property type="entry name" value="INNER MEMBRANE TRANSPORTER"/>
    <property type="match status" value="1"/>
</dbReference>
<dbReference type="EMBL" id="DPVE01000075">
    <property type="protein sequence ID" value="HCK29392.1"/>
    <property type="molecule type" value="Genomic_DNA"/>
</dbReference>
<dbReference type="InterPro" id="IPR000620">
    <property type="entry name" value="EamA_dom"/>
</dbReference>
<dbReference type="AlphaFoldDB" id="A0A3D2SKS1"/>
<feature type="transmembrane region" description="Helical" evidence="6">
    <location>
        <begin position="122"/>
        <end position="142"/>
    </location>
</feature>
<gene>
    <name evidence="8" type="ORF">DHW29_03830</name>
    <name evidence="9" type="ORF">LSO60_04690</name>
</gene>
<sequence length="311" mass="34591">MLSKRNIVITYVVLVFIWATTPLAIVWSVSDIYILWAMALRFFIALPIAAILLFFLKVKFPTDKVALQSYVAGSFSLIGSQIFTYIATQYLSSGIIALMFGLAPIIAGLMAHFALNQHLNRLQWLGMFVAISGLALICFAGSEQNIQPIGIGLMLISVFMYCLSIFWVKKVNANVQPMAQATGSILVSALGAICLMPWIWQYAPTHLPEAKSLLALIYTVIMASLIAMFCYFKLVRNIKATTLSLTNVMTPLLAMLVGVLVNHEKLSMFGVIGAAIILIGLFLYFYKDLQASRRLQMHLKQQNSKQSFENE</sequence>
<dbReference type="RefSeq" id="WP_005003143.1">
    <property type="nucleotide sequence ID" value="NZ_BBTT01000007.1"/>
</dbReference>
<dbReference type="InterPro" id="IPR050638">
    <property type="entry name" value="AA-Vitamin_Transporters"/>
</dbReference>